<evidence type="ECO:0000313" key="1">
    <source>
        <dbReference type="EMBL" id="KAK3896681.1"/>
    </source>
</evidence>
<accession>A0AAN6MAW3</accession>
<dbReference type="AlphaFoldDB" id="A0AAN6MAW3"/>
<reference evidence="1" key="2">
    <citation type="submission" date="2023-05" db="EMBL/GenBank/DDBJ databases">
        <authorList>
            <consortium name="Lawrence Berkeley National Laboratory"/>
            <person name="Steindorff A."/>
            <person name="Hensen N."/>
            <person name="Bonometti L."/>
            <person name="Westerberg I."/>
            <person name="Brannstrom I.O."/>
            <person name="Guillou S."/>
            <person name="Cros-Aarteil S."/>
            <person name="Calhoun S."/>
            <person name="Haridas S."/>
            <person name="Kuo A."/>
            <person name="Mondo S."/>
            <person name="Pangilinan J."/>
            <person name="Riley R."/>
            <person name="Labutti K."/>
            <person name="Andreopoulos B."/>
            <person name="Lipzen A."/>
            <person name="Chen C."/>
            <person name="Yanf M."/>
            <person name="Daum C."/>
            <person name="Ng V."/>
            <person name="Clum A."/>
            <person name="Ohm R."/>
            <person name="Martin F."/>
            <person name="Silar P."/>
            <person name="Natvig D."/>
            <person name="Lalanne C."/>
            <person name="Gautier V."/>
            <person name="Ament-Velasquez S.L."/>
            <person name="Kruys A."/>
            <person name="Hutchinson M.I."/>
            <person name="Powell A.J."/>
            <person name="Barry K."/>
            <person name="Miller A.N."/>
            <person name="Grigoriev I.V."/>
            <person name="Debuchy R."/>
            <person name="Gladieux P."/>
            <person name="Thoren M.H."/>
            <person name="Johannesson H."/>
        </authorList>
    </citation>
    <scope>NUCLEOTIDE SEQUENCE</scope>
    <source>
        <strain evidence="1">CBS 103.79</strain>
    </source>
</reference>
<dbReference type="Proteomes" id="UP001303889">
    <property type="component" value="Unassembled WGS sequence"/>
</dbReference>
<evidence type="ECO:0000313" key="2">
    <source>
        <dbReference type="Proteomes" id="UP001303889"/>
    </source>
</evidence>
<organism evidence="1 2">
    <name type="scientific">Staphylotrichum tortipilum</name>
    <dbReference type="NCBI Taxonomy" id="2831512"/>
    <lineage>
        <taxon>Eukaryota</taxon>
        <taxon>Fungi</taxon>
        <taxon>Dikarya</taxon>
        <taxon>Ascomycota</taxon>
        <taxon>Pezizomycotina</taxon>
        <taxon>Sordariomycetes</taxon>
        <taxon>Sordariomycetidae</taxon>
        <taxon>Sordariales</taxon>
        <taxon>Chaetomiaceae</taxon>
        <taxon>Staphylotrichum</taxon>
    </lineage>
</organism>
<dbReference type="SUPFAM" id="SSF52047">
    <property type="entry name" value="RNI-like"/>
    <property type="match status" value="1"/>
</dbReference>
<dbReference type="Gene3D" id="3.80.10.10">
    <property type="entry name" value="Ribonuclease Inhibitor"/>
    <property type="match status" value="1"/>
</dbReference>
<proteinExistence type="predicted"/>
<dbReference type="InterPro" id="IPR032675">
    <property type="entry name" value="LRR_dom_sf"/>
</dbReference>
<comment type="caution">
    <text evidence="1">The sequence shown here is derived from an EMBL/GenBank/DDBJ whole genome shotgun (WGS) entry which is preliminary data.</text>
</comment>
<gene>
    <name evidence="1" type="ORF">C8A05DRAFT_20395</name>
</gene>
<name>A0AAN6MAW3_9PEZI</name>
<reference evidence="1" key="1">
    <citation type="journal article" date="2023" name="Mol. Phylogenet. Evol.">
        <title>Genome-scale phylogeny and comparative genomics of the fungal order Sordariales.</title>
        <authorList>
            <person name="Hensen N."/>
            <person name="Bonometti L."/>
            <person name="Westerberg I."/>
            <person name="Brannstrom I.O."/>
            <person name="Guillou S."/>
            <person name="Cros-Aarteil S."/>
            <person name="Calhoun S."/>
            <person name="Haridas S."/>
            <person name="Kuo A."/>
            <person name="Mondo S."/>
            <person name="Pangilinan J."/>
            <person name="Riley R."/>
            <person name="LaButti K."/>
            <person name="Andreopoulos B."/>
            <person name="Lipzen A."/>
            <person name="Chen C."/>
            <person name="Yan M."/>
            <person name="Daum C."/>
            <person name="Ng V."/>
            <person name="Clum A."/>
            <person name="Steindorff A."/>
            <person name="Ohm R.A."/>
            <person name="Martin F."/>
            <person name="Silar P."/>
            <person name="Natvig D.O."/>
            <person name="Lalanne C."/>
            <person name="Gautier V."/>
            <person name="Ament-Velasquez S.L."/>
            <person name="Kruys A."/>
            <person name="Hutchinson M.I."/>
            <person name="Powell A.J."/>
            <person name="Barry K."/>
            <person name="Miller A.N."/>
            <person name="Grigoriev I.V."/>
            <person name="Debuchy R."/>
            <person name="Gladieux P."/>
            <person name="Hiltunen Thoren M."/>
            <person name="Johannesson H."/>
        </authorList>
    </citation>
    <scope>NUCLEOTIDE SEQUENCE</scope>
    <source>
        <strain evidence="1">CBS 103.79</strain>
    </source>
</reference>
<keyword evidence="2" id="KW-1185">Reference proteome</keyword>
<dbReference type="EMBL" id="MU856455">
    <property type="protein sequence ID" value="KAK3896681.1"/>
    <property type="molecule type" value="Genomic_DNA"/>
</dbReference>
<protein>
    <submittedName>
        <fullName evidence="1">Uncharacterized protein</fullName>
    </submittedName>
</protein>
<sequence length="433" mass="49075">MATANTASGLAALPVELIQHIGSFLIPACVPGERPYPCYGCARRRPGCRQWFLGQLDISRLSRACKPLRDVIQPLVFQCCPDGGPRPIRRLILLARTLIARPDLRHHVKFLMSSDVYEDLEPADNQFVQDAIVELGLPAVPDSWISGGEPEYHLLPLELVLAHTPNLEYLRMPLDYDWSLHLLPHLLKTRPPFLPNLKSLEVFHHFTAGDRFEISMDAVETIVTAAPSLEALCLPNPNWMSGGAFAPLPNLRRLYWQSGCATEMDGLAAMLDAAPQLQALALPWDAMDDQYNYCDDRGTADAWEAIELRKDSLRELRLDIRENTLQGSGKLDSFLSTLFPPSIREVTFWRLDGEEMRAAMVRLAKVVAVGRYPDLKTVVLAPSERSERQGYNEWHNADKWNEVKEELEEWFRTGGVKFELRWDSPYWMASSLD</sequence>